<proteinExistence type="predicted"/>
<dbReference type="InterPro" id="IPR044611">
    <property type="entry name" value="E3A/B/C-like"/>
</dbReference>
<dbReference type="PANTHER" id="PTHR45700">
    <property type="entry name" value="UBIQUITIN-PROTEIN LIGASE E3C"/>
    <property type="match status" value="1"/>
</dbReference>
<comment type="caution">
    <text evidence="5">Lacks conserved residue(s) required for the propagation of feature annotation.</text>
</comment>
<dbReference type="AlphaFoldDB" id="A0A0M3J0H0"/>
<dbReference type="SMART" id="SM00119">
    <property type="entry name" value="HECTc"/>
    <property type="match status" value="1"/>
</dbReference>
<dbReference type="PROSITE" id="PS50237">
    <property type="entry name" value="HECT"/>
    <property type="match status" value="1"/>
</dbReference>
<dbReference type="Gene3D" id="3.90.1750.10">
    <property type="entry name" value="Hect, E3 ligase catalytic domains"/>
    <property type="match status" value="1"/>
</dbReference>
<dbReference type="GO" id="GO:0061630">
    <property type="term" value="F:ubiquitin protein ligase activity"/>
    <property type="evidence" value="ECO:0007669"/>
    <property type="project" value="UniProtKB-EC"/>
</dbReference>
<dbReference type="GO" id="GO:0000209">
    <property type="term" value="P:protein polyubiquitination"/>
    <property type="evidence" value="ECO:0007669"/>
    <property type="project" value="InterPro"/>
</dbReference>
<evidence type="ECO:0000256" key="1">
    <source>
        <dbReference type="ARBA" id="ARBA00000885"/>
    </source>
</evidence>
<keyword evidence="4 5" id="KW-0833">Ubl conjugation pathway</keyword>
<evidence type="ECO:0000313" key="7">
    <source>
        <dbReference type="WBParaSite" id="ASIM_0000100801-mRNA-1"/>
    </source>
</evidence>
<organism evidence="7">
    <name type="scientific">Anisakis simplex</name>
    <name type="common">Herring worm</name>
    <dbReference type="NCBI Taxonomy" id="6269"/>
    <lineage>
        <taxon>Eukaryota</taxon>
        <taxon>Metazoa</taxon>
        <taxon>Ecdysozoa</taxon>
        <taxon>Nematoda</taxon>
        <taxon>Chromadorea</taxon>
        <taxon>Rhabditida</taxon>
        <taxon>Spirurina</taxon>
        <taxon>Ascaridomorpha</taxon>
        <taxon>Ascaridoidea</taxon>
        <taxon>Anisakidae</taxon>
        <taxon>Anisakis</taxon>
        <taxon>Anisakis simplex complex</taxon>
    </lineage>
</organism>
<dbReference type="CDD" id="cd00078">
    <property type="entry name" value="HECTc"/>
    <property type="match status" value="1"/>
</dbReference>
<dbReference type="InterPro" id="IPR000569">
    <property type="entry name" value="HECT_dom"/>
</dbReference>
<feature type="domain" description="HECT" evidence="6">
    <location>
        <begin position="285"/>
        <end position="557"/>
    </location>
</feature>
<dbReference type="Gene3D" id="3.30.2410.10">
    <property type="entry name" value="Hect, E3 ligase catalytic domain"/>
    <property type="match status" value="1"/>
</dbReference>
<sequence length="557" mass="63936">LSTLNGSFLFDDERRFRCNAQNSCINMDNLVKASNIIGENGDSEQYKELILNALEMSGVWDVEWEREQPIESLRIFLIIPSLYFFASPSIALAKTLHLPFVRAVHLLSQSSRSILGSLLICSCHRERWWSALKPRHFNRLVTSLVSALNEVVVEDAKNENCALSLCQTLTTLNTINTEYKKIALDKFYLHCMKEKIDIANDYVRWAFGETHGVFAWSNYPFLMDADVKSMLLHLEAQIQMHLSMTAGATVIVPFQMVFQPDPFFVISVSRENIVDDAMVALLSSKSIDLKKPLKVMFRGEEGDDAGGVKKEFFMLLFQELLQPTYGMFAEDEQSHLIWFSGIETDQLSFKLIGILCALAIYNNVLVDFPFPCALYKKILQQPLTLEDLSELSPAEGRSLQSILDYDGDDFEEVFGLSFVISLSLLGDAKEVELKENGKDIAVTQENKAEFVQLYISKRLEEGNDGEIAKQLKSFDDGFRMVIHSRILQFFQPQELMEMVIGNENYDWSLFRKNTEYKGVYYADHEAVRCFWDVFFEFNLEQRKKFLQFLMGTTRIPL</sequence>
<name>A0A0M3J0H0_ANISI</name>
<dbReference type="InterPro" id="IPR035983">
    <property type="entry name" value="Hect_E3_ubiquitin_ligase"/>
</dbReference>
<dbReference type="EC" id="2.3.2.26" evidence="2"/>
<dbReference type="WBParaSite" id="ASIM_0000100801-mRNA-1">
    <property type="protein sequence ID" value="ASIM_0000100801-mRNA-1"/>
    <property type="gene ID" value="ASIM_0000100801"/>
</dbReference>
<comment type="catalytic activity">
    <reaction evidence="1">
        <text>S-ubiquitinyl-[E2 ubiquitin-conjugating enzyme]-L-cysteine + [acceptor protein]-L-lysine = [E2 ubiquitin-conjugating enzyme]-L-cysteine + N(6)-ubiquitinyl-[acceptor protein]-L-lysine.</text>
        <dbReference type="EC" id="2.3.2.26"/>
    </reaction>
</comment>
<accession>A0A0M3J0H0</accession>
<evidence type="ECO:0000256" key="5">
    <source>
        <dbReference type="PROSITE-ProRule" id="PRU00104"/>
    </source>
</evidence>
<dbReference type="SUPFAM" id="SSF56204">
    <property type="entry name" value="Hect, E3 ligase catalytic domain"/>
    <property type="match status" value="1"/>
</dbReference>
<dbReference type="Gene3D" id="3.30.2160.10">
    <property type="entry name" value="Hect, E3 ligase catalytic domain"/>
    <property type="match status" value="1"/>
</dbReference>
<dbReference type="PANTHER" id="PTHR45700:SF8">
    <property type="entry name" value="HECT-TYPE E3 UBIQUITIN TRANSFERASE"/>
    <property type="match status" value="1"/>
</dbReference>
<protein>
    <recommendedName>
        <fullName evidence="2">HECT-type E3 ubiquitin transferase</fullName>
        <ecNumber evidence="2">2.3.2.26</ecNumber>
    </recommendedName>
</protein>
<evidence type="ECO:0000259" key="6">
    <source>
        <dbReference type="PROSITE" id="PS50237"/>
    </source>
</evidence>
<evidence type="ECO:0000256" key="4">
    <source>
        <dbReference type="ARBA" id="ARBA00022786"/>
    </source>
</evidence>
<dbReference type="Pfam" id="PF00632">
    <property type="entry name" value="HECT"/>
    <property type="match status" value="1"/>
</dbReference>
<keyword evidence="3" id="KW-0808">Transferase</keyword>
<reference evidence="7" key="1">
    <citation type="submission" date="2017-02" db="UniProtKB">
        <authorList>
            <consortium name="WormBaseParasite"/>
        </authorList>
    </citation>
    <scope>IDENTIFICATION</scope>
</reference>
<evidence type="ECO:0000256" key="2">
    <source>
        <dbReference type="ARBA" id="ARBA00012485"/>
    </source>
</evidence>
<dbReference type="FunFam" id="3.30.2160.10:FF:000004">
    <property type="entry name" value="probable E3 ubiquitin-protein ligase HERC4 isoform X1"/>
    <property type="match status" value="1"/>
</dbReference>
<evidence type="ECO:0000256" key="3">
    <source>
        <dbReference type="ARBA" id="ARBA00022679"/>
    </source>
</evidence>